<dbReference type="AlphaFoldDB" id="A0AAE4RA01"/>
<accession>A0AAE4RA01</accession>
<evidence type="ECO:0000313" key="2">
    <source>
        <dbReference type="Proteomes" id="UP001187143"/>
    </source>
</evidence>
<reference evidence="1" key="1">
    <citation type="submission" date="2023-10" db="EMBL/GenBank/DDBJ databases">
        <title>Characterization and genome sequence of Mycobacterium intracellulare ABSURDO, a novel pathogenic isolate with three colony morphotypes that vary in growth and acid-fastness.</title>
        <authorList>
            <person name="Jude B.A."/>
            <person name="Robinson R.T."/>
        </authorList>
    </citation>
    <scope>NUCLEOTIDE SEQUENCE</scope>
    <source>
        <strain evidence="1">ABSURDO Component B</strain>
    </source>
</reference>
<dbReference type="EMBL" id="JAWLLD010000001">
    <property type="protein sequence ID" value="MDV7010773.1"/>
    <property type="molecule type" value="Genomic_DNA"/>
</dbReference>
<name>A0AAE4RA01_MYCIT</name>
<proteinExistence type="predicted"/>
<evidence type="ECO:0000313" key="1">
    <source>
        <dbReference type="EMBL" id="MDV7010773.1"/>
    </source>
</evidence>
<gene>
    <name evidence="1" type="ORF">R4F53_00430</name>
</gene>
<organism evidence="1 2">
    <name type="scientific">Mycobacterium intracellulare</name>
    <dbReference type="NCBI Taxonomy" id="1767"/>
    <lineage>
        <taxon>Bacteria</taxon>
        <taxon>Bacillati</taxon>
        <taxon>Actinomycetota</taxon>
        <taxon>Actinomycetes</taxon>
        <taxon>Mycobacteriales</taxon>
        <taxon>Mycobacteriaceae</taxon>
        <taxon>Mycobacterium</taxon>
        <taxon>Mycobacterium avium complex (MAC)</taxon>
    </lineage>
</organism>
<sequence>MGQKKTLREFAVWLENQGLLKDMGEKPDDTRCIRELVKDFRRQQK</sequence>
<dbReference type="RefSeq" id="WP_317727082.1">
    <property type="nucleotide sequence ID" value="NZ_JAWLLC010000002.1"/>
</dbReference>
<comment type="caution">
    <text evidence="1">The sequence shown here is derived from an EMBL/GenBank/DDBJ whole genome shotgun (WGS) entry which is preliminary data.</text>
</comment>
<protein>
    <submittedName>
        <fullName evidence="1">Uncharacterized protein</fullName>
    </submittedName>
</protein>
<dbReference type="Proteomes" id="UP001187143">
    <property type="component" value="Unassembled WGS sequence"/>
</dbReference>